<gene>
    <name evidence="3" type="ORF">IAI61_21290</name>
</gene>
<dbReference type="RefSeq" id="WP_207419754.1">
    <property type="nucleotide sequence ID" value="NZ_CP061177.1"/>
</dbReference>
<feature type="domain" description="SsuA/THI5-like" evidence="2">
    <location>
        <begin position="42"/>
        <end position="253"/>
    </location>
</feature>
<keyword evidence="1" id="KW-0732">Signal</keyword>
<feature type="chain" id="PRO_5046738472" evidence="1">
    <location>
        <begin position="22"/>
        <end position="338"/>
    </location>
</feature>
<keyword evidence="4" id="KW-1185">Reference proteome</keyword>
<protein>
    <submittedName>
        <fullName evidence="3">ABC transporter substrate-binding protein</fullName>
    </submittedName>
</protein>
<proteinExistence type="predicted"/>
<dbReference type="Pfam" id="PF09084">
    <property type="entry name" value="NMT1"/>
    <property type="match status" value="1"/>
</dbReference>
<comment type="caution">
    <text evidence="3">The sequence shown here is derived from an EMBL/GenBank/DDBJ whole genome shotgun (WGS) entry which is preliminary data.</text>
</comment>
<name>A0ABS3KVT0_9PROT</name>
<dbReference type="Gene3D" id="3.40.190.10">
    <property type="entry name" value="Periplasmic binding protein-like II"/>
    <property type="match status" value="2"/>
</dbReference>
<evidence type="ECO:0000313" key="3">
    <source>
        <dbReference type="EMBL" id="MBO1081578.1"/>
    </source>
</evidence>
<accession>A0ABS3KVT0</accession>
<dbReference type="InterPro" id="IPR027939">
    <property type="entry name" value="NMT1/THI5"/>
</dbReference>
<dbReference type="EMBL" id="JACTNG010000016">
    <property type="protein sequence ID" value="MBO1081578.1"/>
    <property type="molecule type" value="Genomic_DNA"/>
</dbReference>
<dbReference type="SUPFAM" id="SSF53850">
    <property type="entry name" value="Periplasmic binding protein-like II"/>
    <property type="match status" value="1"/>
</dbReference>
<evidence type="ECO:0000313" key="4">
    <source>
        <dbReference type="Proteomes" id="UP001518989"/>
    </source>
</evidence>
<organism evidence="3 4">
    <name type="scientific">Roseomonas haemaphysalidis</name>
    <dbReference type="NCBI Taxonomy" id="2768162"/>
    <lineage>
        <taxon>Bacteria</taxon>
        <taxon>Pseudomonadati</taxon>
        <taxon>Pseudomonadota</taxon>
        <taxon>Alphaproteobacteria</taxon>
        <taxon>Acetobacterales</taxon>
        <taxon>Roseomonadaceae</taxon>
        <taxon>Roseomonas</taxon>
    </lineage>
</organism>
<feature type="signal peptide" evidence="1">
    <location>
        <begin position="1"/>
        <end position="21"/>
    </location>
</feature>
<dbReference type="PANTHER" id="PTHR31528:SF15">
    <property type="entry name" value="RIBOFLAVIN-BINDING PROTEIN RIBY"/>
    <property type="match status" value="1"/>
</dbReference>
<evidence type="ECO:0000256" key="1">
    <source>
        <dbReference type="SAM" id="SignalP"/>
    </source>
</evidence>
<dbReference type="Proteomes" id="UP001518989">
    <property type="component" value="Unassembled WGS sequence"/>
</dbReference>
<reference evidence="3 4" key="1">
    <citation type="submission" date="2020-09" db="EMBL/GenBank/DDBJ databases">
        <title>Roseomonas.</title>
        <authorList>
            <person name="Zhu W."/>
        </authorList>
    </citation>
    <scope>NUCLEOTIDE SEQUENCE [LARGE SCALE GENOMIC DNA]</scope>
    <source>
        <strain evidence="3 4">573</strain>
    </source>
</reference>
<evidence type="ECO:0000259" key="2">
    <source>
        <dbReference type="Pfam" id="PF09084"/>
    </source>
</evidence>
<dbReference type="PANTHER" id="PTHR31528">
    <property type="entry name" value="4-AMINO-5-HYDROXYMETHYL-2-METHYLPYRIMIDINE PHOSPHATE SYNTHASE THI11-RELATED"/>
    <property type="match status" value="1"/>
</dbReference>
<dbReference type="InterPro" id="IPR015168">
    <property type="entry name" value="SsuA/THI5"/>
</dbReference>
<sequence>MDRRAFLLAGALLAAPHIAAAQAPTRIRMVLNWKYQGPQGWFFLAKARGFDREEGIDLVLDQGEGSAAPVTQVAAGAYDAGFGDMNALIRFAARQPQAAPVAVMMLYNVPPFCIAVKQDSPIRAPKDLEGRTLGGPANDGALMLFPAFAQAAGIDAAKVAISTMQPSLREQMLFRGQMDGAFGYINTIRFSAMGAGLDANALRYIRYADHGIDLYSNTILVSRTLATQNPEAVRALLRTINRGLKAALAERDAAVAAVLARESLLDARVERARFDATVADEMSGAEIARIGLGDIDEARMQRAIATLVQADALPRAPGVGEVFDRSFLPPLAERLTRL</sequence>